<organism evidence="1 2">
    <name type="scientific">Aphis craccivora</name>
    <name type="common">Cowpea aphid</name>
    <dbReference type="NCBI Taxonomy" id="307492"/>
    <lineage>
        <taxon>Eukaryota</taxon>
        <taxon>Metazoa</taxon>
        <taxon>Ecdysozoa</taxon>
        <taxon>Arthropoda</taxon>
        <taxon>Hexapoda</taxon>
        <taxon>Insecta</taxon>
        <taxon>Pterygota</taxon>
        <taxon>Neoptera</taxon>
        <taxon>Paraneoptera</taxon>
        <taxon>Hemiptera</taxon>
        <taxon>Sternorrhyncha</taxon>
        <taxon>Aphidomorpha</taxon>
        <taxon>Aphidoidea</taxon>
        <taxon>Aphididae</taxon>
        <taxon>Aphidini</taxon>
        <taxon>Aphis</taxon>
        <taxon>Aphis</taxon>
    </lineage>
</organism>
<evidence type="ECO:0000313" key="2">
    <source>
        <dbReference type="Proteomes" id="UP000478052"/>
    </source>
</evidence>
<protein>
    <submittedName>
        <fullName evidence="1">DDE 3 domain-containing protein</fullName>
    </submittedName>
</protein>
<comment type="caution">
    <text evidence="1">The sequence shown here is derived from an EMBL/GenBank/DDBJ whole genome shotgun (WGS) entry which is preliminary data.</text>
</comment>
<name>A0A6G0YCQ5_APHCR</name>
<sequence length="139" mass="16312">MRFTEPTGKGDRPIVCHARAAKFVKTCQSRGRKYTKVEHKKFDVQTFLKNKGKLELNSRKGLKLQNHGRKAISHEEFNFPPYYCQYNKIKLIWVQAKVGDLVSKNITFKMIDIESLKITRKNVYIQRSFKTSTMKNEVL</sequence>
<dbReference type="AlphaFoldDB" id="A0A6G0YCQ5"/>
<accession>A0A6G0YCQ5</accession>
<dbReference type="Proteomes" id="UP000478052">
    <property type="component" value="Unassembled WGS sequence"/>
</dbReference>
<keyword evidence="2" id="KW-1185">Reference proteome</keyword>
<reference evidence="1 2" key="1">
    <citation type="submission" date="2019-08" db="EMBL/GenBank/DDBJ databases">
        <title>Whole genome of Aphis craccivora.</title>
        <authorList>
            <person name="Voronova N.V."/>
            <person name="Shulinski R.S."/>
            <person name="Bandarenka Y.V."/>
            <person name="Zhorov D.G."/>
            <person name="Warner D."/>
        </authorList>
    </citation>
    <scope>NUCLEOTIDE SEQUENCE [LARGE SCALE GENOMIC DNA]</scope>
    <source>
        <strain evidence="1">180601</strain>
        <tissue evidence="1">Whole Body</tissue>
    </source>
</reference>
<gene>
    <name evidence="1" type="ORF">FWK35_00022869</name>
</gene>
<evidence type="ECO:0000313" key="1">
    <source>
        <dbReference type="EMBL" id="KAF0753131.1"/>
    </source>
</evidence>
<dbReference type="EMBL" id="VUJU01004825">
    <property type="protein sequence ID" value="KAF0753131.1"/>
    <property type="molecule type" value="Genomic_DNA"/>
</dbReference>
<dbReference type="OrthoDB" id="6509539at2759"/>
<proteinExistence type="predicted"/>